<comment type="caution">
    <text evidence="4">The sequence shown here is derived from an EMBL/GenBank/DDBJ whole genome shotgun (WGS) entry which is preliminary data.</text>
</comment>
<proteinExistence type="inferred from homology"/>
<dbReference type="PROSITE" id="PS51375">
    <property type="entry name" value="PPR"/>
    <property type="match status" value="5"/>
</dbReference>
<accession>A0AAW1Y5U6</accession>
<keyword evidence="1" id="KW-0677">Repeat</keyword>
<dbReference type="InterPro" id="IPR046960">
    <property type="entry name" value="PPR_At4g14850-like_plant"/>
</dbReference>
<dbReference type="GO" id="GO:0009451">
    <property type="term" value="P:RNA modification"/>
    <property type="evidence" value="ECO:0007669"/>
    <property type="project" value="InterPro"/>
</dbReference>
<feature type="repeat" description="PPR" evidence="3">
    <location>
        <begin position="365"/>
        <end position="399"/>
    </location>
</feature>
<dbReference type="GO" id="GO:0048731">
    <property type="term" value="P:system development"/>
    <property type="evidence" value="ECO:0007669"/>
    <property type="project" value="UniProtKB-ARBA"/>
</dbReference>
<evidence type="ECO:0000256" key="1">
    <source>
        <dbReference type="ARBA" id="ARBA00022737"/>
    </source>
</evidence>
<gene>
    <name evidence="4" type="ORF">M0R45_009809</name>
</gene>
<keyword evidence="5" id="KW-1185">Reference proteome</keyword>
<dbReference type="SUPFAM" id="SSF48452">
    <property type="entry name" value="TPR-like"/>
    <property type="match status" value="2"/>
</dbReference>
<evidence type="ECO:0000313" key="4">
    <source>
        <dbReference type="EMBL" id="KAK9944232.1"/>
    </source>
</evidence>
<evidence type="ECO:0000313" key="5">
    <source>
        <dbReference type="Proteomes" id="UP001457282"/>
    </source>
</evidence>
<dbReference type="InterPro" id="IPR002885">
    <property type="entry name" value="PPR_rpt"/>
</dbReference>
<dbReference type="GO" id="GO:0003723">
    <property type="term" value="F:RNA binding"/>
    <property type="evidence" value="ECO:0007669"/>
    <property type="project" value="InterPro"/>
</dbReference>
<evidence type="ECO:0000256" key="3">
    <source>
        <dbReference type="PROSITE-ProRule" id="PRU00708"/>
    </source>
</evidence>
<dbReference type="NCBIfam" id="TIGR00756">
    <property type="entry name" value="PPR"/>
    <property type="match status" value="9"/>
</dbReference>
<dbReference type="InterPro" id="IPR011990">
    <property type="entry name" value="TPR-like_helical_dom_sf"/>
</dbReference>
<dbReference type="Gene3D" id="1.25.40.10">
    <property type="entry name" value="Tetratricopeptide repeat domain"/>
    <property type="match status" value="4"/>
</dbReference>
<dbReference type="EMBL" id="JBEDUW010000002">
    <property type="protein sequence ID" value="KAK9944232.1"/>
    <property type="molecule type" value="Genomic_DNA"/>
</dbReference>
<feature type="repeat" description="PPR" evidence="3">
    <location>
        <begin position="95"/>
        <end position="129"/>
    </location>
</feature>
<feature type="repeat" description="PPR" evidence="3">
    <location>
        <begin position="303"/>
        <end position="337"/>
    </location>
</feature>
<reference evidence="4 5" key="1">
    <citation type="journal article" date="2023" name="G3 (Bethesda)">
        <title>A chromosome-length genome assembly and annotation of blackberry (Rubus argutus, cv. 'Hillquist').</title>
        <authorList>
            <person name="Bruna T."/>
            <person name="Aryal R."/>
            <person name="Dudchenko O."/>
            <person name="Sargent D.J."/>
            <person name="Mead D."/>
            <person name="Buti M."/>
            <person name="Cavallini A."/>
            <person name="Hytonen T."/>
            <person name="Andres J."/>
            <person name="Pham M."/>
            <person name="Weisz D."/>
            <person name="Mascagni F."/>
            <person name="Usai G."/>
            <person name="Natali L."/>
            <person name="Bassil N."/>
            <person name="Fernandez G.E."/>
            <person name="Lomsadze A."/>
            <person name="Armour M."/>
            <person name="Olukolu B."/>
            <person name="Poorten T."/>
            <person name="Britton C."/>
            <person name="Davik J."/>
            <person name="Ashrafi H."/>
            <person name="Aiden E.L."/>
            <person name="Borodovsky M."/>
            <person name="Worthington M."/>
        </authorList>
    </citation>
    <scope>NUCLEOTIDE SEQUENCE [LARGE SCALE GENOMIC DNA]</scope>
    <source>
        <strain evidence="4">PI 553951</strain>
    </source>
</reference>
<feature type="repeat" description="PPR" evidence="3">
    <location>
        <begin position="497"/>
        <end position="531"/>
    </location>
</feature>
<dbReference type="InterPro" id="IPR046848">
    <property type="entry name" value="E_motif"/>
</dbReference>
<dbReference type="Pfam" id="PF13041">
    <property type="entry name" value="PPR_2"/>
    <property type="match status" value="3"/>
</dbReference>
<dbReference type="Pfam" id="PF12854">
    <property type="entry name" value="PPR_1"/>
    <property type="match status" value="1"/>
</dbReference>
<protein>
    <submittedName>
        <fullName evidence="4">Uncharacterized protein</fullName>
    </submittedName>
</protein>
<dbReference type="PANTHER" id="PTHR47926:SF468">
    <property type="entry name" value="PENTATRICOPEPTIDE REPEAT-CONTAINING PROTEIN"/>
    <property type="match status" value="1"/>
</dbReference>
<comment type="similarity">
    <text evidence="2">Belongs to the PPR family. PCMP-E subfamily.</text>
</comment>
<feature type="repeat" description="PPR" evidence="3">
    <location>
        <begin position="160"/>
        <end position="194"/>
    </location>
</feature>
<sequence length="680" mass="76743">MTNVVIRRLIPGNANGLVYRLMPQARLFLRLITVPIYPNHASLQSSCFASASKPTSSADVKDADFFPLNKRISHLIRTGRIEQAREAFDKMKQRNIVTWNSMINGYVKRREMAKARKLFDEMPERDVVSWNLMISGYISCRGSRYVEEGRMLFDRMPVRDCVSWNTMISGYAKNGRMVEALKLFDSMPERSVVSWNAMVTGFLQNGDVVRAIEFFERIPQRDGASLSALVSGLIQNGELDEAARIVHECGKRDEGMEDLVHAYNTLIAGYGQRGRVGEARRLFDQIPYCHEMGKEDSRRFERNIVSWNSMIMCYVKTGNIVCARELFDQMIERDTFSWNTMISGYVHMSDMEEAANLFCRMPNPDTLSWNSMILGYAQLGRLKLAHDFFERMPQKSLVSWNSMIAGCEKNEDFIGAVKLFSQMQLEGEKPDRHTLSSVLSVSTGLVDLHLGMQIHQLVTKTVVADSPINNSLITMYSRCGAIKEAQTVFDEMKLQKDVISWNAMIGGYASHGFAAEALELFNLMKTLKVRPTYITFIAVLNACAHAGLVEEGRSQFKSMISEFGIEPRIEHYASLVDIIGRHGHLEEAKDLIISMPFKPDKAVWGALLGACRVHNNVKLAKVAAEALTSLEPESSAPYVLLYNMYADAGLWDEAAAVRSLMDENKITKHSAYSRVNSSHC</sequence>
<dbReference type="Proteomes" id="UP001457282">
    <property type="component" value="Unassembled WGS sequence"/>
</dbReference>
<dbReference type="Pfam" id="PF01535">
    <property type="entry name" value="PPR"/>
    <property type="match status" value="7"/>
</dbReference>
<organism evidence="4 5">
    <name type="scientific">Rubus argutus</name>
    <name type="common">Southern blackberry</name>
    <dbReference type="NCBI Taxonomy" id="59490"/>
    <lineage>
        <taxon>Eukaryota</taxon>
        <taxon>Viridiplantae</taxon>
        <taxon>Streptophyta</taxon>
        <taxon>Embryophyta</taxon>
        <taxon>Tracheophyta</taxon>
        <taxon>Spermatophyta</taxon>
        <taxon>Magnoliopsida</taxon>
        <taxon>eudicotyledons</taxon>
        <taxon>Gunneridae</taxon>
        <taxon>Pentapetalae</taxon>
        <taxon>rosids</taxon>
        <taxon>fabids</taxon>
        <taxon>Rosales</taxon>
        <taxon>Rosaceae</taxon>
        <taxon>Rosoideae</taxon>
        <taxon>Rosoideae incertae sedis</taxon>
        <taxon>Rubus</taxon>
    </lineage>
</organism>
<dbReference type="Pfam" id="PF20431">
    <property type="entry name" value="E_motif"/>
    <property type="match status" value="1"/>
</dbReference>
<dbReference type="FunFam" id="1.25.40.10:FF:000212">
    <property type="entry name" value="Pentatricopeptide repeat-containing protein At2g03380, mitochondrial"/>
    <property type="match status" value="1"/>
</dbReference>
<dbReference type="AlphaFoldDB" id="A0AAW1Y5U6"/>
<evidence type="ECO:0000256" key="2">
    <source>
        <dbReference type="ARBA" id="ARBA00061659"/>
    </source>
</evidence>
<dbReference type="PANTHER" id="PTHR47926">
    <property type="entry name" value="PENTATRICOPEPTIDE REPEAT-CONTAINING PROTEIN"/>
    <property type="match status" value="1"/>
</dbReference>
<name>A0AAW1Y5U6_RUBAR</name>
<dbReference type="FunFam" id="1.25.40.10:FF:000125">
    <property type="entry name" value="Pentatricopeptide repeat-containing protein"/>
    <property type="match status" value="1"/>
</dbReference>